<dbReference type="InterPro" id="IPR029071">
    <property type="entry name" value="Ubiquitin-like_domsf"/>
</dbReference>
<dbReference type="OrthoDB" id="10034447at2759"/>
<evidence type="ECO:0000313" key="4">
    <source>
        <dbReference type="Proteomes" id="UP000261540"/>
    </source>
</evidence>
<dbReference type="STRING" id="1676925.ENSPKIP00000008834"/>
<dbReference type="InterPro" id="IPR033593">
    <property type="entry name" value="N-RASSF"/>
</dbReference>
<feature type="region of interest" description="Disordered" evidence="1">
    <location>
        <begin position="362"/>
        <end position="415"/>
    </location>
</feature>
<dbReference type="SUPFAM" id="SSF54236">
    <property type="entry name" value="Ubiquitin-like"/>
    <property type="match status" value="1"/>
</dbReference>
<accession>A0A3B3QSH5</accession>
<protein>
    <submittedName>
        <fullName evidence="3">Ras association domain family member 9</fullName>
    </submittedName>
</protein>
<dbReference type="GeneTree" id="ENSGT00950000182839"/>
<dbReference type="Ensembl" id="ENSPKIT00000032922.1">
    <property type="protein sequence ID" value="ENSPKIP00000008834.1"/>
    <property type="gene ID" value="ENSPKIG00000024169.1"/>
</dbReference>
<dbReference type="AlphaFoldDB" id="A0A3B3QSH5"/>
<organism evidence="3 4">
    <name type="scientific">Paramormyrops kingsleyae</name>
    <dbReference type="NCBI Taxonomy" id="1676925"/>
    <lineage>
        <taxon>Eukaryota</taxon>
        <taxon>Metazoa</taxon>
        <taxon>Chordata</taxon>
        <taxon>Craniata</taxon>
        <taxon>Vertebrata</taxon>
        <taxon>Euteleostomi</taxon>
        <taxon>Actinopterygii</taxon>
        <taxon>Neopterygii</taxon>
        <taxon>Teleostei</taxon>
        <taxon>Osteoglossocephala</taxon>
        <taxon>Osteoglossomorpha</taxon>
        <taxon>Osteoglossiformes</taxon>
        <taxon>Mormyridae</taxon>
        <taxon>Paramormyrops</taxon>
    </lineage>
</organism>
<dbReference type="PANTHER" id="PTHR15286">
    <property type="entry name" value="RAS-ASSOCIATING DOMAIN CONTAINING PROTEIN"/>
    <property type="match status" value="1"/>
</dbReference>
<sequence length="415" mass="46855">MAPFGRNFLKARLKNRSENKDSPPGKEIQVWVCQEEKIVCGISKRTTCSHVVQALLEDHRNVPENQRVLHGETSDYCLLERWKGFERALPPLTRILPLWAAWGEEKPFIQFVLVRAGQFAPQSGKKALRYGRARARSKQADPGPGEYLRSLPIERQRRMVRKAFRKLEKIRKEKEKKPQEEETIDRMVQLILTQDQTIQQQIHRMRELDLQIDCMERRQWEEHRPPEPGWASCPSLDLAELVDDQELQEDPCTSDTIDQLETLVSHHLGLIGKLSHDIDMELLKFLDAESLPQGATASGGYDPEEAAQFEELRRELEESMQRGALLHAEAAQVEEELQHGTLVLRSQNCECEHLAGQLSHLSTGDSGGGPGGVAACKPGHTEGMDTDSDTGISSTHSQDSLSPCRKTPPSQGTEQ</sequence>
<reference evidence="3" key="2">
    <citation type="submission" date="2025-09" db="UniProtKB">
        <authorList>
            <consortium name="Ensembl"/>
        </authorList>
    </citation>
    <scope>IDENTIFICATION</scope>
</reference>
<feature type="domain" description="Ras-associating" evidence="2">
    <location>
        <begin position="24"/>
        <end position="118"/>
    </location>
</feature>
<feature type="compositionally biased region" description="Polar residues" evidence="1">
    <location>
        <begin position="389"/>
        <end position="401"/>
    </location>
</feature>
<proteinExistence type="predicted"/>
<reference evidence="3" key="1">
    <citation type="submission" date="2025-08" db="UniProtKB">
        <authorList>
            <consortium name="Ensembl"/>
        </authorList>
    </citation>
    <scope>IDENTIFICATION</scope>
</reference>
<dbReference type="GO" id="GO:0007165">
    <property type="term" value="P:signal transduction"/>
    <property type="evidence" value="ECO:0007669"/>
    <property type="project" value="InterPro"/>
</dbReference>
<evidence type="ECO:0000259" key="2">
    <source>
        <dbReference type="PROSITE" id="PS50200"/>
    </source>
</evidence>
<dbReference type="InterPro" id="IPR000159">
    <property type="entry name" value="RA_dom"/>
</dbReference>
<dbReference type="PROSITE" id="PS50200">
    <property type="entry name" value="RA"/>
    <property type="match status" value="1"/>
</dbReference>
<dbReference type="SMART" id="SM00314">
    <property type="entry name" value="RA"/>
    <property type="match status" value="1"/>
</dbReference>
<name>A0A3B3QSH5_9TELE</name>
<dbReference type="PANTHER" id="PTHR15286:SF10">
    <property type="entry name" value="RAS ASSOCIATION DOMAIN-CONTAINING PROTEIN 9"/>
    <property type="match status" value="1"/>
</dbReference>
<keyword evidence="4" id="KW-1185">Reference proteome</keyword>
<dbReference type="Proteomes" id="UP000261540">
    <property type="component" value="Unplaced"/>
</dbReference>
<evidence type="ECO:0000256" key="1">
    <source>
        <dbReference type="SAM" id="MobiDB-lite"/>
    </source>
</evidence>
<evidence type="ECO:0000313" key="3">
    <source>
        <dbReference type="Ensembl" id="ENSPKIP00000008834.1"/>
    </source>
</evidence>
<dbReference type="Gene3D" id="3.10.20.90">
    <property type="entry name" value="Phosphatidylinositol 3-kinase Catalytic Subunit, Chain A, domain 1"/>
    <property type="match status" value="1"/>
</dbReference>